<dbReference type="InterPro" id="IPR035899">
    <property type="entry name" value="DBL_dom_sf"/>
</dbReference>
<dbReference type="EMBL" id="LT598492">
    <property type="protein sequence ID" value="SCW01213.1"/>
    <property type="molecule type" value="Genomic_DNA"/>
</dbReference>
<feature type="region of interest" description="Disordered" evidence="1">
    <location>
        <begin position="699"/>
        <end position="718"/>
    </location>
</feature>
<proteinExistence type="predicted"/>
<feature type="compositionally biased region" description="Low complexity" evidence="1">
    <location>
        <begin position="1"/>
        <end position="26"/>
    </location>
</feature>
<dbReference type="OMA" id="ESTMVPR"/>
<gene>
    <name evidence="3" type="ORF">LAFE_0D07580G</name>
</gene>
<dbReference type="OrthoDB" id="8059989at2759"/>
<keyword evidence="4" id="KW-1185">Reference proteome</keyword>
<protein>
    <submittedName>
        <fullName evidence="3">LAFE_0D07580g1_1</fullName>
    </submittedName>
</protein>
<evidence type="ECO:0000313" key="4">
    <source>
        <dbReference type="Proteomes" id="UP000190831"/>
    </source>
</evidence>
<dbReference type="Gene3D" id="1.20.900.10">
    <property type="entry name" value="Dbl homology (DH) domain"/>
    <property type="match status" value="1"/>
</dbReference>
<name>A0A1G4MBN6_LACFM</name>
<reference evidence="3 4" key="1">
    <citation type="submission" date="2016-03" db="EMBL/GenBank/DDBJ databases">
        <authorList>
            <person name="Devillers H."/>
        </authorList>
    </citation>
    <scope>NUCLEOTIDE SEQUENCE [LARGE SCALE GENOMIC DNA]</scope>
    <source>
        <strain evidence="3">CBS 6772</strain>
    </source>
</reference>
<feature type="region of interest" description="Disordered" evidence="1">
    <location>
        <begin position="664"/>
        <end position="685"/>
    </location>
</feature>
<evidence type="ECO:0000259" key="2">
    <source>
        <dbReference type="PROSITE" id="PS50010"/>
    </source>
</evidence>
<dbReference type="GO" id="GO:0005085">
    <property type="term" value="F:guanyl-nucleotide exchange factor activity"/>
    <property type="evidence" value="ECO:0007669"/>
    <property type="project" value="InterPro"/>
</dbReference>
<dbReference type="Pfam" id="PF00621">
    <property type="entry name" value="RhoGEF"/>
    <property type="match status" value="1"/>
</dbReference>
<sequence>MSASLDSPDPPIASASASFCASSEQSPRGSPGPSVASPVQFIKDYIDHSLNTPPGLPIGAIVQHYKRQRLVEEILESETEYLHALALLQHGFLDVLATNDYVPMRMLSSVVARIRARHAAFAAQLAQLVNRRVRRFDDSDDSADSRWQDPALRSWDQLELCHQLAQLLALAPLPIQHYRNYLLLYRQISDMLSNMASAGHDALLFAILLKIELCLPRYCSSTLPHDYKRDFSFRAMIQRPLNRLAKYRLFLESLVTLTERPSPTDLERLGETKCLVLAREIKTSSARLHSTLLLIDDSSSEPQHDPLLVRLQTRLQFPCPEEHIPIEAMGHCYLRGCLTVVWPVAGYFTLSTTSHRHSRYFNNFSRHKRAPHLHHKQLGAFLFKSYLVLATILPSKNLGIQPIWHIKFALRLATCKLVTPPSLSSHSGLQTPHEFALKMQFECDFKIWEVLLVCHNEQEFKIWKTQLELFVDVINGPHQFSEPDFDAQSTLDTLHFSDSTTFPKQMVPWQAYDERLSEKIQRSSSIYRKGKNPTDACYTNQDVVVEIAHRKLCDDSALGTWLAKGSQFDTITRSNSSLTLARTPQRTPQRPPSHDHTRALLIPSENTNQVSFYVELAHNERRQIERYMHDVWSSAIPTTISDMPPTVPETTTIIYEPFSHTDSLKSNARSKTFPGTDSSNRTASTLRTTRWSLRRVFSRRSRHPPFEDSETGSLAQRS</sequence>
<feature type="region of interest" description="Disordered" evidence="1">
    <location>
        <begin position="1"/>
        <end position="35"/>
    </location>
</feature>
<dbReference type="Proteomes" id="UP000190831">
    <property type="component" value="Chromosome D"/>
</dbReference>
<evidence type="ECO:0000313" key="3">
    <source>
        <dbReference type="EMBL" id="SCW01213.1"/>
    </source>
</evidence>
<dbReference type="SUPFAM" id="SSF48065">
    <property type="entry name" value="DBL homology domain (DH-domain)"/>
    <property type="match status" value="1"/>
</dbReference>
<dbReference type="InterPro" id="IPR000219">
    <property type="entry name" value="DH_dom"/>
</dbReference>
<dbReference type="PROSITE" id="PS50010">
    <property type="entry name" value="DH_2"/>
    <property type="match status" value="1"/>
</dbReference>
<dbReference type="AlphaFoldDB" id="A0A1G4MBN6"/>
<evidence type="ECO:0000256" key="1">
    <source>
        <dbReference type="SAM" id="MobiDB-lite"/>
    </source>
</evidence>
<feature type="compositionally biased region" description="Polar residues" evidence="1">
    <location>
        <begin position="664"/>
        <end position="680"/>
    </location>
</feature>
<feature type="region of interest" description="Disordered" evidence="1">
    <location>
        <begin position="575"/>
        <end position="597"/>
    </location>
</feature>
<feature type="domain" description="DH" evidence="2">
    <location>
        <begin position="66"/>
        <end position="269"/>
    </location>
</feature>
<accession>A0A1G4MBN6</accession>
<organism evidence="3 4">
    <name type="scientific">Lachancea fermentati</name>
    <name type="common">Zygosaccharomyces fermentati</name>
    <dbReference type="NCBI Taxonomy" id="4955"/>
    <lineage>
        <taxon>Eukaryota</taxon>
        <taxon>Fungi</taxon>
        <taxon>Dikarya</taxon>
        <taxon>Ascomycota</taxon>
        <taxon>Saccharomycotina</taxon>
        <taxon>Saccharomycetes</taxon>
        <taxon>Saccharomycetales</taxon>
        <taxon>Saccharomycetaceae</taxon>
        <taxon>Lachancea</taxon>
    </lineage>
</organism>